<gene>
    <name evidence="1" type="ORF">CRH09_19725</name>
    <name evidence="2" type="ORF">F6W96_20400</name>
</gene>
<dbReference type="RefSeq" id="WP_098695185.1">
    <property type="nucleotide sequence ID" value="NZ_CP023778.1"/>
</dbReference>
<dbReference type="EMBL" id="CP046173">
    <property type="protein sequence ID" value="QIS20303.1"/>
    <property type="molecule type" value="Genomic_DNA"/>
</dbReference>
<evidence type="ECO:0000313" key="3">
    <source>
        <dbReference type="Proteomes" id="UP000221961"/>
    </source>
</evidence>
<reference evidence="2 4" key="2">
    <citation type="journal article" date="2019" name="ACS Chem. Biol.">
        <title>Identification and Mobilization of a Cryptic Antibiotic Biosynthesis Gene Locus from a Human-Pathogenic Nocardia Isolate.</title>
        <authorList>
            <person name="Herisse M."/>
            <person name="Ishida K."/>
            <person name="Porter J.L."/>
            <person name="Howden B."/>
            <person name="Hertweck C."/>
            <person name="Stinear T.P."/>
            <person name="Pidot S.J."/>
        </authorList>
    </citation>
    <scope>NUCLEOTIDE SEQUENCE [LARGE SCALE GENOMIC DNA]</scope>
    <source>
        <strain evidence="2 4">AUSMDU00012715</strain>
    </source>
</reference>
<dbReference type="GeneID" id="88363783"/>
<evidence type="ECO:0000313" key="1">
    <source>
        <dbReference type="EMBL" id="ATL68083.1"/>
    </source>
</evidence>
<evidence type="ECO:0000313" key="4">
    <source>
        <dbReference type="Proteomes" id="UP000500953"/>
    </source>
</evidence>
<dbReference type="KEGG" id="ntp:CRH09_19725"/>
<name>A0A291RKI4_9NOCA</name>
<dbReference type="Proteomes" id="UP000221961">
    <property type="component" value="Chromosome"/>
</dbReference>
<evidence type="ECO:0000313" key="2">
    <source>
        <dbReference type="EMBL" id="QIS20303.1"/>
    </source>
</evidence>
<dbReference type="AlphaFoldDB" id="A0A291RKI4"/>
<organism evidence="1 3">
    <name type="scientific">Nocardia terpenica</name>
    <dbReference type="NCBI Taxonomy" id="455432"/>
    <lineage>
        <taxon>Bacteria</taxon>
        <taxon>Bacillati</taxon>
        <taxon>Actinomycetota</taxon>
        <taxon>Actinomycetes</taxon>
        <taxon>Mycobacteriales</taxon>
        <taxon>Nocardiaceae</taxon>
        <taxon>Nocardia</taxon>
    </lineage>
</organism>
<accession>A0A291RKI4</accession>
<dbReference type="Proteomes" id="UP000500953">
    <property type="component" value="Chromosome"/>
</dbReference>
<sequence length="84" mass="8699">MSKRLQNMAKDGSKGMFSLGCAAALGVAFAETTPIGSLIAAGAGGVICAVVYDAITDDPAPLGPNDYISLYWNYGEIDAEVVRK</sequence>
<protein>
    <submittedName>
        <fullName evidence="1">Uncharacterized protein</fullName>
    </submittedName>
</protein>
<reference evidence="1 3" key="1">
    <citation type="submission" date="2017-10" db="EMBL/GenBank/DDBJ databases">
        <title>Comparative genomics between pathogenic Norcardia.</title>
        <authorList>
            <person name="Zeng L."/>
        </authorList>
    </citation>
    <scope>NUCLEOTIDE SEQUENCE [LARGE SCALE GENOMIC DNA]</scope>
    <source>
        <strain evidence="1 3">NC_YFY_NT001</strain>
    </source>
</reference>
<dbReference type="EMBL" id="CP023778">
    <property type="protein sequence ID" value="ATL68083.1"/>
    <property type="molecule type" value="Genomic_DNA"/>
</dbReference>
<proteinExistence type="predicted"/>